<dbReference type="InterPro" id="IPR011009">
    <property type="entry name" value="Kinase-like_dom_sf"/>
</dbReference>
<dbReference type="GO" id="GO:0016301">
    <property type="term" value="F:kinase activity"/>
    <property type="evidence" value="ECO:0007669"/>
    <property type="project" value="UniProtKB-KW"/>
</dbReference>
<dbReference type="Gene3D" id="3.90.1200.10">
    <property type="match status" value="1"/>
</dbReference>
<protein>
    <submittedName>
        <fullName evidence="1">Protein kinase</fullName>
    </submittedName>
</protein>
<organism evidence="1 2">
    <name type="scientific">Nocardiopsis sediminis</name>
    <dbReference type="NCBI Taxonomy" id="1778267"/>
    <lineage>
        <taxon>Bacteria</taxon>
        <taxon>Bacillati</taxon>
        <taxon>Actinomycetota</taxon>
        <taxon>Actinomycetes</taxon>
        <taxon>Streptosporangiales</taxon>
        <taxon>Nocardiopsidaceae</taxon>
        <taxon>Nocardiopsis</taxon>
    </lineage>
</organism>
<dbReference type="SUPFAM" id="SSF56112">
    <property type="entry name" value="Protein kinase-like (PK-like)"/>
    <property type="match status" value="1"/>
</dbReference>
<proteinExistence type="predicted"/>
<keyword evidence="1" id="KW-0418">Kinase</keyword>
<evidence type="ECO:0000313" key="2">
    <source>
        <dbReference type="Proteomes" id="UP001595847"/>
    </source>
</evidence>
<dbReference type="EMBL" id="JBHSBH010000004">
    <property type="protein sequence ID" value="MFC3995549.1"/>
    <property type="molecule type" value="Genomic_DNA"/>
</dbReference>
<comment type="caution">
    <text evidence="1">The sequence shown here is derived from an EMBL/GenBank/DDBJ whole genome shotgun (WGS) entry which is preliminary data.</text>
</comment>
<reference evidence="2" key="1">
    <citation type="journal article" date="2019" name="Int. J. Syst. Evol. Microbiol.">
        <title>The Global Catalogue of Microorganisms (GCM) 10K type strain sequencing project: providing services to taxonomists for standard genome sequencing and annotation.</title>
        <authorList>
            <consortium name="The Broad Institute Genomics Platform"/>
            <consortium name="The Broad Institute Genome Sequencing Center for Infectious Disease"/>
            <person name="Wu L."/>
            <person name="Ma J."/>
        </authorList>
    </citation>
    <scope>NUCLEOTIDE SEQUENCE [LARGE SCALE GENOMIC DNA]</scope>
    <source>
        <strain evidence="2">TBRC 1826</strain>
    </source>
</reference>
<dbReference type="Proteomes" id="UP001595847">
    <property type="component" value="Unassembled WGS sequence"/>
</dbReference>
<keyword evidence="2" id="KW-1185">Reference proteome</keyword>
<name>A0ABV8FJL5_9ACTN</name>
<keyword evidence="1" id="KW-0808">Transferase</keyword>
<gene>
    <name evidence="1" type="ORF">ACFOVU_06470</name>
</gene>
<accession>A0ABV8FJL5</accession>
<evidence type="ECO:0000313" key="1">
    <source>
        <dbReference type="EMBL" id="MFC3995549.1"/>
    </source>
</evidence>
<dbReference type="RefSeq" id="WP_378530752.1">
    <property type="nucleotide sequence ID" value="NZ_JBHSBH010000004.1"/>
</dbReference>
<sequence length="231" mass="25382">MLDTSQGRFFVKGMRRDHPEAWTQQREAAINPHVVPLGPRVLWRTTAGGWDLLGFEYLVARSVGYDPGSAGLPLVVDAMTALGRLDLPDVELEAADERWGVHLDDPADADLFAGDALLHTDWNPSNVLITGPGTAWLVDWPWATRGAGWVDPACWIVWLVLSGHTPYEAEQWAAKVPAWSTASGRALDLFSAADARSWQRIADGRPNEWTLGLRDAAARWAGYRADKGAFA</sequence>